<dbReference type="PANTHER" id="PTHR35400">
    <property type="entry name" value="SLR1083 PROTEIN"/>
    <property type="match status" value="1"/>
</dbReference>
<dbReference type="Proteomes" id="UP001607069">
    <property type="component" value="Unassembled WGS sequence"/>
</dbReference>
<dbReference type="Pfam" id="PF05685">
    <property type="entry name" value="Uma2"/>
    <property type="match status" value="1"/>
</dbReference>
<reference evidence="2 3" key="1">
    <citation type="submission" date="2024-10" db="EMBL/GenBank/DDBJ databases">
        <authorList>
            <person name="Cho J.-C."/>
        </authorList>
    </citation>
    <scope>NUCLEOTIDE SEQUENCE [LARGE SCALE GENOMIC DNA]</scope>
    <source>
        <strain evidence="2 3">KCTC29696</strain>
    </source>
</reference>
<dbReference type="InterPro" id="IPR008538">
    <property type="entry name" value="Uma2"/>
</dbReference>
<evidence type="ECO:0000259" key="1">
    <source>
        <dbReference type="Pfam" id="PF05685"/>
    </source>
</evidence>
<keyword evidence="2" id="KW-0378">Hydrolase</keyword>
<keyword evidence="2" id="KW-0540">Nuclease</keyword>
<evidence type="ECO:0000313" key="3">
    <source>
        <dbReference type="Proteomes" id="UP001607069"/>
    </source>
</evidence>
<evidence type="ECO:0000313" key="2">
    <source>
        <dbReference type="EMBL" id="MFH0247637.1"/>
    </source>
</evidence>
<dbReference type="SUPFAM" id="SSF52980">
    <property type="entry name" value="Restriction endonuclease-like"/>
    <property type="match status" value="1"/>
</dbReference>
<keyword evidence="2" id="KW-0255">Endonuclease</keyword>
<feature type="domain" description="Putative restriction endonuclease" evidence="1">
    <location>
        <begin position="28"/>
        <end position="189"/>
    </location>
</feature>
<dbReference type="EMBL" id="JBIHMK010000012">
    <property type="protein sequence ID" value="MFH0247637.1"/>
    <property type="molecule type" value="Genomic_DNA"/>
</dbReference>
<accession>A0ABW7HP47</accession>
<dbReference type="Gene3D" id="3.90.1570.10">
    <property type="entry name" value="tt1808, chain A"/>
    <property type="match status" value="1"/>
</dbReference>
<dbReference type="RefSeq" id="WP_279948500.1">
    <property type="nucleotide sequence ID" value="NZ_BAABEN010000003.1"/>
</dbReference>
<sequence>MSALTVDPGPGRAHGWDDLVRLWEETDGPEGSKVEIIDGVVTVSPPPAKDHNDIADEIQRALYTVIPRDWGIYQTQGVSVPSRSGIYIPDLLVVPKTAMRDADRFVSADDAELVVEITSSSNARHDRISKPAGYALAGVPLYLLVDRWAPGGPTVTLYGEPKEDVYRVLHAGKFGDTIHLPDPFGLTIDTGVFPAG</sequence>
<keyword evidence="3" id="KW-1185">Reference proteome</keyword>
<dbReference type="GO" id="GO:0004519">
    <property type="term" value="F:endonuclease activity"/>
    <property type="evidence" value="ECO:0007669"/>
    <property type="project" value="UniProtKB-KW"/>
</dbReference>
<dbReference type="InterPro" id="IPR012296">
    <property type="entry name" value="Nuclease_put_TT1808"/>
</dbReference>
<organism evidence="2 3">
    <name type="scientific">Streptomyces chitinivorans</name>
    <dbReference type="NCBI Taxonomy" id="1257027"/>
    <lineage>
        <taxon>Bacteria</taxon>
        <taxon>Bacillati</taxon>
        <taxon>Actinomycetota</taxon>
        <taxon>Actinomycetes</taxon>
        <taxon>Kitasatosporales</taxon>
        <taxon>Streptomycetaceae</taxon>
        <taxon>Streptomyces</taxon>
    </lineage>
</organism>
<gene>
    <name evidence="2" type="ORF">ACG5V6_05370</name>
</gene>
<protein>
    <submittedName>
        <fullName evidence="2">Uma2 family endonuclease</fullName>
    </submittedName>
</protein>
<dbReference type="CDD" id="cd06260">
    <property type="entry name" value="DUF820-like"/>
    <property type="match status" value="1"/>
</dbReference>
<dbReference type="PANTHER" id="PTHR35400:SF3">
    <property type="entry name" value="SLL1072 PROTEIN"/>
    <property type="match status" value="1"/>
</dbReference>
<proteinExistence type="predicted"/>
<comment type="caution">
    <text evidence="2">The sequence shown here is derived from an EMBL/GenBank/DDBJ whole genome shotgun (WGS) entry which is preliminary data.</text>
</comment>
<dbReference type="InterPro" id="IPR011335">
    <property type="entry name" value="Restrct_endonuc-II-like"/>
</dbReference>
<name>A0ABW7HP47_9ACTN</name>